<dbReference type="GO" id="GO:0005634">
    <property type="term" value="C:nucleus"/>
    <property type="evidence" value="ECO:0007669"/>
    <property type="project" value="UniProtKB-SubCell"/>
</dbReference>
<dbReference type="Gene3D" id="3.30.70.330">
    <property type="match status" value="3"/>
</dbReference>
<evidence type="ECO:0000313" key="11">
    <source>
        <dbReference type="Proteomes" id="UP000298663"/>
    </source>
</evidence>
<keyword evidence="4 6" id="KW-0694">RNA-binding</keyword>
<feature type="region of interest" description="Disordered" evidence="7">
    <location>
        <begin position="643"/>
        <end position="688"/>
    </location>
</feature>
<evidence type="ECO:0000256" key="3">
    <source>
        <dbReference type="ARBA" id="ARBA00022553"/>
    </source>
</evidence>
<feature type="domain" description="RRM" evidence="8">
    <location>
        <begin position="291"/>
        <end position="365"/>
    </location>
</feature>
<evidence type="ECO:0000259" key="8">
    <source>
        <dbReference type="PROSITE" id="PS50102"/>
    </source>
</evidence>
<keyword evidence="5" id="KW-0539">Nucleus</keyword>
<evidence type="ECO:0000256" key="7">
    <source>
        <dbReference type="SAM" id="MobiDB-lite"/>
    </source>
</evidence>
<comment type="similarity">
    <text evidence="2">Belongs to the RRM Spen family.</text>
</comment>
<keyword evidence="11" id="KW-1185">Reference proteome</keyword>
<feature type="region of interest" description="Disordered" evidence="7">
    <location>
        <begin position="1"/>
        <end position="52"/>
    </location>
</feature>
<accession>A0A4U5MDW2</accession>
<feature type="region of interest" description="Disordered" evidence="7">
    <location>
        <begin position="366"/>
        <end position="429"/>
    </location>
</feature>
<dbReference type="Gene3D" id="2.40.290.10">
    <property type="match status" value="1"/>
</dbReference>
<dbReference type="AlphaFoldDB" id="A0A4U5MDW2"/>
<sequence>MSTSSSAKSSSPRSRSSSRSSGRSRKRSRTPVGKRISRRPPDPTLSAFYKDRFGSHSPEEYRNLRFSQFDEHLTSKDIRETLDHEFEKRFGPYEIKVIRNPDDEHQKLAYVNFEKTDAAKKIRQTMLPTLQRLFGRRLFVDPAGVVRDQGGNYLRDRYHTFNSANARRDPSPRRNQRNRSSPSVARRRRDSASGGGWRHLKKDDAQATRTLFVGNLPLDIRESEIQKVFEKYGAVEDVDIKTPADAKACYAFVLFANVQEAIEAKANEQDEPIRTGAPFCKIGYGKSQATNRLWIGGLGDWTSASALMKEFDRYGVVDYMDYNEGDSYGYIRFQEIASSVDACREMKNFPLGGKDRCILVDFATDEPKSRKRRASSSPDGKKGSSPKQRRGPQTPPDSPIPTSRSSSTTPEPPVPLEHEKEEPEEGELVCEKRLRSPSTHEAETISKSPTPEVQIKTVEELEEEIASTWKGIVQLKKRDYVVRLFRIAGSEHILQRTLRDENGASLQLQVSQRLTLGTVFPTRLEKYSPKQYTIMIATFGKADTSLQPLVAYLTTKKVIGIVQLEDFAGYVIPPSETAEDILEKKPLEPTIPGARKKRKWKKRKWKKALVSVHHIHMSHILVTRSHLAACVVFCSVQNYKGDRRPRGLRQRPLQSLRRTSRSMGRRGADPRRRRGLRPRHGASQGPLLDLERVSEEAFVYRGNIMVTTGTEGFGHVDGSARSPWVRKPSGTLTRSSPPASDTSPRTLPSTA</sequence>
<dbReference type="PANTHER" id="PTHR23189">
    <property type="entry name" value="RNA RECOGNITION MOTIF-CONTAINING"/>
    <property type="match status" value="1"/>
</dbReference>
<feature type="compositionally biased region" description="Basic residues" evidence="7">
    <location>
        <begin position="671"/>
        <end position="680"/>
    </location>
</feature>
<dbReference type="SMART" id="SM00360">
    <property type="entry name" value="RRM"/>
    <property type="match status" value="3"/>
</dbReference>
<gene>
    <name evidence="10" type="ORF">L596_023441</name>
</gene>
<feature type="domain" description="SPOC" evidence="9">
    <location>
        <begin position="458"/>
        <end position="607"/>
    </location>
</feature>
<evidence type="ECO:0000256" key="4">
    <source>
        <dbReference type="ARBA" id="ARBA00022884"/>
    </source>
</evidence>
<evidence type="ECO:0000256" key="5">
    <source>
        <dbReference type="ARBA" id="ARBA00023242"/>
    </source>
</evidence>
<comment type="subcellular location">
    <subcellularLocation>
        <location evidence="1">Nucleus</location>
    </subcellularLocation>
</comment>
<dbReference type="Proteomes" id="UP000298663">
    <property type="component" value="Unassembled WGS sequence"/>
</dbReference>
<dbReference type="InterPro" id="IPR016194">
    <property type="entry name" value="SPOC-like_C_dom_sf"/>
</dbReference>
<evidence type="ECO:0008006" key="12">
    <source>
        <dbReference type="Google" id="ProtNLM"/>
    </source>
</evidence>
<reference evidence="10 11" key="2">
    <citation type="journal article" date="2019" name="G3 (Bethesda)">
        <title>Hybrid Assembly of the Genome of the Entomopathogenic Nematode Steinernema carpocapsae Identifies the X-Chromosome.</title>
        <authorList>
            <person name="Serra L."/>
            <person name="Macchietto M."/>
            <person name="Macias-Munoz A."/>
            <person name="McGill C.J."/>
            <person name="Rodriguez I.M."/>
            <person name="Rodriguez B."/>
            <person name="Murad R."/>
            <person name="Mortazavi A."/>
        </authorList>
    </citation>
    <scope>NUCLEOTIDE SEQUENCE [LARGE SCALE GENOMIC DNA]</scope>
    <source>
        <strain evidence="10 11">ALL</strain>
    </source>
</reference>
<proteinExistence type="inferred from homology"/>
<dbReference type="SUPFAM" id="SSF100939">
    <property type="entry name" value="SPOC domain-like"/>
    <property type="match status" value="1"/>
</dbReference>
<reference evidence="10 11" key="1">
    <citation type="journal article" date="2015" name="Genome Biol.">
        <title>Comparative genomics of Steinernema reveals deeply conserved gene regulatory networks.</title>
        <authorList>
            <person name="Dillman A.R."/>
            <person name="Macchietto M."/>
            <person name="Porter C.F."/>
            <person name="Rogers A."/>
            <person name="Williams B."/>
            <person name="Antoshechkin I."/>
            <person name="Lee M.M."/>
            <person name="Goodwin Z."/>
            <person name="Lu X."/>
            <person name="Lewis E.E."/>
            <person name="Goodrich-Blair H."/>
            <person name="Stock S.P."/>
            <person name="Adams B.J."/>
            <person name="Sternberg P.W."/>
            <person name="Mortazavi A."/>
        </authorList>
    </citation>
    <scope>NUCLEOTIDE SEQUENCE [LARGE SCALE GENOMIC DNA]</scope>
    <source>
        <strain evidence="10 11">ALL</strain>
    </source>
</reference>
<dbReference type="PROSITE" id="PS50917">
    <property type="entry name" value="SPOC"/>
    <property type="match status" value="1"/>
</dbReference>
<evidence type="ECO:0000256" key="2">
    <source>
        <dbReference type="ARBA" id="ARBA00005387"/>
    </source>
</evidence>
<evidence type="ECO:0000313" key="10">
    <source>
        <dbReference type="EMBL" id="TKR67262.1"/>
    </source>
</evidence>
<dbReference type="GO" id="GO:0003723">
    <property type="term" value="F:RNA binding"/>
    <property type="evidence" value="ECO:0007669"/>
    <property type="project" value="UniProtKB-UniRule"/>
</dbReference>
<dbReference type="InterPro" id="IPR012677">
    <property type="entry name" value="Nucleotide-bd_a/b_plait_sf"/>
</dbReference>
<dbReference type="InterPro" id="IPR000504">
    <property type="entry name" value="RRM_dom"/>
</dbReference>
<comment type="caution">
    <text evidence="10">The sequence shown here is derived from an EMBL/GenBank/DDBJ whole genome shotgun (WGS) entry which is preliminary data.</text>
</comment>
<feature type="compositionally biased region" description="Polar residues" evidence="7">
    <location>
        <begin position="730"/>
        <end position="751"/>
    </location>
</feature>
<dbReference type="InterPro" id="IPR010912">
    <property type="entry name" value="SPOC_met"/>
</dbReference>
<feature type="region of interest" description="Disordered" evidence="7">
    <location>
        <begin position="710"/>
        <end position="751"/>
    </location>
</feature>
<feature type="domain" description="RRM" evidence="8">
    <location>
        <begin position="209"/>
        <end position="287"/>
    </location>
</feature>
<feature type="region of interest" description="Disordered" evidence="7">
    <location>
        <begin position="160"/>
        <end position="201"/>
    </location>
</feature>
<evidence type="ECO:0000256" key="6">
    <source>
        <dbReference type="PROSITE-ProRule" id="PRU00176"/>
    </source>
</evidence>
<evidence type="ECO:0000256" key="1">
    <source>
        <dbReference type="ARBA" id="ARBA00004123"/>
    </source>
</evidence>
<feature type="compositionally biased region" description="Low complexity" evidence="7">
    <location>
        <begin position="400"/>
        <end position="409"/>
    </location>
</feature>
<evidence type="ECO:0000259" key="9">
    <source>
        <dbReference type="PROSITE" id="PS50917"/>
    </source>
</evidence>
<dbReference type="STRING" id="34508.A0A4U5MDW2"/>
<dbReference type="Pfam" id="PF00076">
    <property type="entry name" value="RRM_1"/>
    <property type="match status" value="1"/>
</dbReference>
<organism evidence="10 11">
    <name type="scientific">Steinernema carpocapsae</name>
    <name type="common">Entomopathogenic nematode</name>
    <dbReference type="NCBI Taxonomy" id="34508"/>
    <lineage>
        <taxon>Eukaryota</taxon>
        <taxon>Metazoa</taxon>
        <taxon>Ecdysozoa</taxon>
        <taxon>Nematoda</taxon>
        <taxon>Chromadorea</taxon>
        <taxon>Rhabditida</taxon>
        <taxon>Tylenchina</taxon>
        <taxon>Panagrolaimomorpha</taxon>
        <taxon>Strongyloidoidea</taxon>
        <taxon>Steinernematidae</taxon>
        <taxon>Steinernema</taxon>
    </lineage>
</organism>
<dbReference type="OrthoDB" id="10050565at2759"/>
<name>A0A4U5MDW2_STECR</name>
<dbReference type="SUPFAM" id="SSF54928">
    <property type="entry name" value="RNA-binding domain, RBD"/>
    <property type="match status" value="2"/>
</dbReference>
<feature type="compositionally biased region" description="Low complexity" evidence="7">
    <location>
        <begin position="1"/>
        <end position="21"/>
    </location>
</feature>
<dbReference type="PROSITE" id="PS50102">
    <property type="entry name" value="RRM"/>
    <property type="match status" value="2"/>
</dbReference>
<keyword evidence="3" id="KW-0597">Phosphoprotein</keyword>
<dbReference type="InterPro" id="IPR035979">
    <property type="entry name" value="RBD_domain_sf"/>
</dbReference>
<protein>
    <recommendedName>
        <fullName evidence="12">RNA-binding protein 15B</fullName>
    </recommendedName>
</protein>
<feature type="compositionally biased region" description="Low complexity" evidence="7">
    <location>
        <begin position="375"/>
        <end position="386"/>
    </location>
</feature>
<dbReference type="EMBL" id="AZBU02000008">
    <property type="protein sequence ID" value="TKR67262.1"/>
    <property type="molecule type" value="Genomic_DNA"/>
</dbReference>